<dbReference type="AlphaFoldDB" id="A0A8J2YY91"/>
<comment type="caution">
    <text evidence="1">The sequence shown here is derived from an EMBL/GenBank/DDBJ whole genome shotgun (WGS) entry which is preliminary data.</text>
</comment>
<reference evidence="1" key="2">
    <citation type="submission" date="2020-09" db="EMBL/GenBank/DDBJ databases">
        <authorList>
            <person name="Sun Q."/>
            <person name="Zhou Y."/>
        </authorList>
    </citation>
    <scope>NUCLEOTIDE SEQUENCE</scope>
    <source>
        <strain evidence="1">CGMCC 1.15725</strain>
    </source>
</reference>
<reference evidence="1" key="1">
    <citation type="journal article" date="2014" name="Int. J. Syst. Evol. Microbiol.">
        <title>Complete genome sequence of Corynebacterium casei LMG S-19264T (=DSM 44701T), isolated from a smear-ripened cheese.</title>
        <authorList>
            <consortium name="US DOE Joint Genome Institute (JGI-PGF)"/>
            <person name="Walter F."/>
            <person name="Albersmeier A."/>
            <person name="Kalinowski J."/>
            <person name="Ruckert C."/>
        </authorList>
    </citation>
    <scope>NUCLEOTIDE SEQUENCE</scope>
    <source>
        <strain evidence="1">CGMCC 1.15725</strain>
    </source>
</reference>
<keyword evidence="2" id="KW-1185">Reference proteome</keyword>
<evidence type="ECO:0000313" key="1">
    <source>
        <dbReference type="EMBL" id="GGF31914.1"/>
    </source>
</evidence>
<dbReference type="EMBL" id="BMJQ01000011">
    <property type="protein sequence ID" value="GGF31914.1"/>
    <property type="molecule type" value="Genomic_DNA"/>
</dbReference>
<gene>
    <name evidence="1" type="ORF">GCM10011611_42520</name>
</gene>
<organism evidence="1 2">
    <name type="scientific">Aliidongia dinghuensis</name>
    <dbReference type="NCBI Taxonomy" id="1867774"/>
    <lineage>
        <taxon>Bacteria</taxon>
        <taxon>Pseudomonadati</taxon>
        <taxon>Pseudomonadota</taxon>
        <taxon>Alphaproteobacteria</taxon>
        <taxon>Rhodospirillales</taxon>
        <taxon>Dongiaceae</taxon>
        <taxon>Aliidongia</taxon>
    </lineage>
</organism>
<dbReference type="RefSeq" id="WP_189049506.1">
    <property type="nucleotide sequence ID" value="NZ_BMJQ01000011.1"/>
</dbReference>
<name>A0A8J2YY91_9PROT</name>
<protein>
    <submittedName>
        <fullName evidence="1">Uncharacterized protein</fullName>
    </submittedName>
</protein>
<proteinExistence type="predicted"/>
<dbReference type="Proteomes" id="UP000646365">
    <property type="component" value="Unassembled WGS sequence"/>
</dbReference>
<evidence type="ECO:0000313" key="2">
    <source>
        <dbReference type="Proteomes" id="UP000646365"/>
    </source>
</evidence>
<accession>A0A8J2YY91</accession>
<sequence>MNENEHHKEIYAHFGLAIYLAQVLENGLVNALLLIDFIPKNVSNIKSHIDWSREFDAFFDSRIALTMGNLIRELKKVTTIPDTLEKQLLLALERRRFLVHHYFRDNVRFFQTDEGRNKLIADLEGYGRDFSAANRALEALLTPLYAKYGITPERQAAALEAWRAEQQPDSVSS</sequence>